<dbReference type="Proteomes" id="UP001163046">
    <property type="component" value="Unassembled WGS sequence"/>
</dbReference>
<gene>
    <name evidence="6" type="ORF">OS493_004088</name>
</gene>
<dbReference type="CDD" id="cd00174">
    <property type="entry name" value="SH3"/>
    <property type="match status" value="3"/>
</dbReference>
<feature type="region of interest" description="Disordered" evidence="4">
    <location>
        <begin position="271"/>
        <end position="301"/>
    </location>
</feature>
<keyword evidence="2" id="KW-0727">SH2 domain</keyword>
<reference evidence="6" key="1">
    <citation type="submission" date="2023-01" db="EMBL/GenBank/DDBJ databases">
        <title>Genome assembly of the deep-sea coral Lophelia pertusa.</title>
        <authorList>
            <person name="Herrera S."/>
            <person name="Cordes E."/>
        </authorList>
    </citation>
    <scope>NUCLEOTIDE SEQUENCE</scope>
    <source>
        <strain evidence="6">USNM1676648</strain>
        <tissue evidence="6">Polyp</tissue>
    </source>
</reference>
<accession>A0A9W9ZSH0</accession>
<evidence type="ECO:0000256" key="3">
    <source>
        <dbReference type="PROSITE-ProRule" id="PRU00192"/>
    </source>
</evidence>
<dbReference type="Gene3D" id="2.30.30.40">
    <property type="entry name" value="SH3 Domains"/>
    <property type="match status" value="3"/>
</dbReference>
<dbReference type="PANTHER" id="PTHR46037">
    <property type="entry name" value="PROTEIN ENHANCER OF SEVENLESS 2B"/>
    <property type="match status" value="1"/>
</dbReference>
<proteinExistence type="predicted"/>
<evidence type="ECO:0000256" key="1">
    <source>
        <dbReference type="ARBA" id="ARBA00022443"/>
    </source>
</evidence>
<evidence type="ECO:0000256" key="2">
    <source>
        <dbReference type="ARBA" id="ARBA00022999"/>
    </source>
</evidence>
<feature type="compositionally biased region" description="Basic and acidic residues" evidence="4">
    <location>
        <begin position="56"/>
        <end position="66"/>
    </location>
</feature>
<organism evidence="6 7">
    <name type="scientific">Desmophyllum pertusum</name>
    <dbReference type="NCBI Taxonomy" id="174260"/>
    <lineage>
        <taxon>Eukaryota</taxon>
        <taxon>Metazoa</taxon>
        <taxon>Cnidaria</taxon>
        <taxon>Anthozoa</taxon>
        <taxon>Hexacorallia</taxon>
        <taxon>Scleractinia</taxon>
        <taxon>Caryophylliina</taxon>
        <taxon>Caryophylliidae</taxon>
        <taxon>Desmophyllum</taxon>
    </lineage>
</organism>
<name>A0A9W9ZSH0_9CNID</name>
<dbReference type="EMBL" id="MU825874">
    <property type="protein sequence ID" value="KAJ7387123.1"/>
    <property type="molecule type" value="Genomic_DNA"/>
</dbReference>
<keyword evidence="1 3" id="KW-0728">SH3 domain</keyword>
<dbReference type="InterPro" id="IPR001452">
    <property type="entry name" value="SH3_domain"/>
</dbReference>
<evidence type="ECO:0000313" key="7">
    <source>
        <dbReference type="Proteomes" id="UP001163046"/>
    </source>
</evidence>
<feature type="region of interest" description="Disordered" evidence="4">
    <location>
        <begin position="47"/>
        <end position="66"/>
    </location>
</feature>
<dbReference type="Pfam" id="PF07653">
    <property type="entry name" value="SH3_2"/>
    <property type="match status" value="1"/>
</dbReference>
<dbReference type="InterPro" id="IPR043539">
    <property type="entry name" value="Grb2-like"/>
</dbReference>
<dbReference type="PROSITE" id="PS50002">
    <property type="entry name" value="SH3"/>
    <property type="match status" value="3"/>
</dbReference>
<feature type="region of interest" description="Disordered" evidence="4">
    <location>
        <begin position="146"/>
        <end position="168"/>
    </location>
</feature>
<comment type="caution">
    <text evidence="6">The sequence shown here is derived from an EMBL/GenBank/DDBJ whole genome shotgun (WGS) entry which is preliminary data.</text>
</comment>
<dbReference type="InterPro" id="IPR036028">
    <property type="entry name" value="SH3-like_dom_sf"/>
</dbReference>
<evidence type="ECO:0000256" key="4">
    <source>
        <dbReference type="SAM" id="MobiDB-lite"/>
    </source>
</evidence>
<dbReference type="AlphaFoldDB" id="A0A9W9ZSH0"/>
<dbReference type="SUPFAM" id="SSF50044">
    <property type="entry name" value="SH3-domain"/>
    <property type="match status" value="3"/>
</dbReference>
<feature type="compositionally biased region" description="Low complexity" evidence="4">
    <location>
        <begin position="146"/>
        <end position="156"/>
    </location>
</feature>
<feature type="domain" description="SH3" evidence="5">
    <location>
        <begin position="88"/>
        <end position="147"/>
    </location>
</feature>
<protein>
    <recommendedName>
        <fullName evidence="5">SH3 domain-containing protein</fullName>
    </recommendedName>
</protein>
<sequence length="381" mass="42208">MAFFCPSQLTLKKKVLQSKKPYSSDAYRLSTSLETNGTAPLEITKSALKNGSSGNHKQEKRNVRINESGSKHETLIERKIRAATLAKPANIRVKVMQSYDPVDKEELKVRKGHYVKILYQQNDWVYVVDSSGNEGFIPLCYCSTSNVSTDSKSSTSGYEDSFDGSEDGAGERTTLVVYSEPLTRDKHNAKLMTYFPKRAYGPQMTVLYDYTAHDENDLSVCRGEFVMLLNDQDEDWLWVSTEDGEEGFVPKSFVVAHVCEACIQRLSSSNAASLSSPDANSSDVTPTSSCSTGVKSKSSYTDVTSSASSEKTYTLKGTRLIVLYNFKGKALDDLAVRPGEYVYANLKDQIVPGWTWAYSPNSKKSGFIPGDHVKEPVVTEI</sequence>
<dbReference type="OrthoDB" id="9991832at2759"/>
<dbReference type="SMART" id="SM00326">
    <property type="entry name" value="SH3"/>
    <property type="match status" value="3"/>
</dbReference>
<evidence type="ECO:0000313" key="6">
    <source>
        <dbReference type="EMBL" id="KAJ7387123.1"/>
    </source>
</evidence>
<feature type="domain" description="SH3" evidence="5">
    <location>
        <begin position="315"/>
        <end position="378"/>
    </location>
</feature>
<evidence type="ECO:0000259" key="5">
    <source>
        <dbReference type="PROSITE" id="PS50002"/>
    </source>
</evidence>
<keyword evidence="7" id="KW-1185">Reference proteome</keyword>
<dbReference type="Pfam" id="PF00018">
    <property type="entry name" value="SH3_1"/>
    <property type="match status" value="1"/>
</dbReference>
<feature type="domain" description="SH3" evidence="5">
    <location>
        <begin position="199"/>
        <end position="259"/>
    </location>
</feature>